<evidence type="ECO:0000256" key="7">
    <source>
        <dbReference type="ARBA" id="ARBA00022833"/>
    </source>
</evidence>
<evidence type="ECO:0000256" key="6">
    <source>
        <dbReference type="ARBA" id="ARBA00022771"/>
    </source>
</evidence>
<dbReference type="InterPro" id="IPR007717">
    <property type="entry name" value="NPL4_C"/>
</dbReference>
<dbReference type="GO" id="GO:0043130">
    <property type="term" value="F:ubiquitin binding"/>
    <property type="evidence" value="ECO:0007669"/>
    <property type="project" value="TreeGrafter"/>
</dbReference>
<dbReference type="InterPro" id="IPR016563">
    <property type="entry name" value="Npl4"/>
</dbReference>
<dbReference type="GO" id="GO:0048471">
    <property type="term" value="C:perinuclear region of cytoplasm"/>
    <property type="evidence" value="ECO:0007669"/>
    <property type="project" value="UniProtKB-SubCell"/>
</dbReference>
<dbReference type="GO" id="GO:0031965">
    <property type="term" value="C:nuclear membrane"/>
    <property type="evidence" value="ECO:0007669"/>
    <property type="project" value="UniProtKB-SubCell"/>
</dbReference>
<feature type="domain" description="MPN" evidence="9">
    <location>
        <begin position="261"/>
        <end position="401"/>
    </location>
</feature>
<dbReference type="Pfam" id="PF05021">
    <property type="entry name" value="NPL4"/>
    <property type="match status" value="1"/>
</dbReference>
<dbReference type="Gene3D" id="3.10.20.90">
    <property type="entry name" value="Phosphatidylinositol 3-kinase Catalytic Subunit, Chain A, domain 1"/>
    <property type="match status" value="1"/>
</dbReference>
<dbReference type="InterPro" id="IPR037518">
    <property type="entry name" value="MPN"/>
</dbReference>
<feature type="region of interest" description="Disordered" evidence="8">
    <location>
        <begin position="85"/>
        <end position="132"/>
    </location>
</feature>
<dbReference type="GO" id="GO:0006511">
    <property type="term" value="P:ubiquitin-dependent protein catabolic process"/>
    <property type="evidence" value="ECO:0007669"/>
    <property type="project" value="InterPro"/>
</dbReference>
<comment type="similarity">
    <text evidence="3">Belongs to the NPL4 family.</text>
</comment>
<dbReference type="CDD" id="cd08061">
    <property type="entry name" value="MPN_NPL4"/>
    <property type="match status" value="1"/>
</dbReference>
<dbReference type="PROSITE" id="PS50249">
    <property type="entry name" value="MPN"/>
    <property type="match status" value="1"/>
</dbReference>
<evidence type="ECO:0000256" key="4">
    <source>
        <dbReference type="ARBA" id="ARBA00019709"/>
    </source>
</evidence>
<dbReference type="OrthoDB" id="10251089at2759"/>
<feature type="region of interest" description="Disordered" evidence="8">
    <location>
        <begin position="36"/>
        <end position="59"/>
    </location>
</feature>
<evidence type="ECO:0000313" key="11">
    <source>
        <dbReference type="Proteomes" id="UP000279259"/>
    </source>
</evidence>
<evidence type="ECO:0000256" key="2">
    <source>
        <dbReference type="ARBA" id="ARBA00004556"/>
    </source>
</evidence>
<dbReference type="SMART" id="SM00547">
    <property type="entry name" value="ZnF_RBZ"/>
    <property type="match status" value="1"/>
</dbReference>
<dbReference type="AlphaFoldDB" id="A0A427YP47"/>
<organism evidence="10 11">
    <name type="scientific">Saitozyma podzolica</name>
    <dbReference type="NCBI Taxonomy" id="1890683"/>
    <lineage>
        <taxon>Eukaryota</taxon>
        <taxon>Fungi</taxon>
        <taxon>Dikarya</taxon>
        <taxon>Basidiomycota</taxon>
        <taxon>Agaricomycotina</taxon>
        <taxon>Tremellomycetes</taxon>
        <taxon>Tremellales</taxon>
        <taxon>Trimorphomycetaceae</taxon>
        <taxon>Saitozyma</taxon>
    </lineage>
</organism>
<dbReference type="PANTHER" id="PTHR12710">
    <property type="entry name" value="NUCLEAR PROTEIN LOCALIZATION 4"/>
    <property type="match status" value="1"/>
</dbReference>
<evidence type="ECO:0000256" key="5">
    <source>
        <dbReference type="ARBA" id="ARBA00022723"/>
    </source>
</evidence>
<evidence type="ECO:0000313" key="10">
    <source>
        <dbReference type="EMBL" id="RSH92847.1"/>
    </source>
</evidence>
<accession>A0A427YP47</accession>
<gene>
    <name evidence="10" type="primary">NPL4</name>
    <name evidence="10" type="ORF">EHS25_008293</name>
</gene>
<keyword evidence="5" id="KW-0479">Metal-binding</keyword>
<feature type="compositionally biased region" description="Low complexity" evidence="8">
    <location>
        <begin position="626"/>
        <end position="654"/>
    </location>
</feature>
<dbReference type="PIRSF" id="PIRSF010052">
    <property type="entry name" value="Polyub_prc_Npl4"/>
    <property type="match status" value="1"/>
</dbReference>
<feature type="compositionally biased region" description="Polar residues" evidence="8">
    <location>
        <begin position="46"/>
        <end position="57"/>
    </location>
</feature>
<dbReference type="Proteomes" id="UP000279259">
    <property type="component" value="Unassembled WGS sequence"/>
</dbReference>
<keyword evidence="7" id="KW-0862">Zinc</keyword>
<name>A0A427YP47_9TREE</name>
<evidence type="ECO:0000259" key="9">
    <source>
        <dbReference type="PROSITE" id="PS50249"/>
    </source>
</evidence>
<dbReference type="EMBL" id="RSCD01000005">
    <property type="protein sequence ID" value="RSH92847.1"/>
    <property type="molecule type" value="Genomic_DNA"/>
</dbReference>
<dbReference type="InterPro" id="IPR001876">
    <property type="entry name" value="Znf_RanBP2"/>
</dbReference>
<reference evidence="10 11" key="1">
    <citation type="submission" date="2018-11" db="EMBL/GenBank/DDBJ databases">
        <title>Genome sequence of Saitozyma podzolica DSM 27192.</title>
        <authorList>
            <person name="Aliyu H."/>
            <person name="Gorte O."/>
            <person name="Ochsenreither K."/>
        </authorList>
    </citation>
    <scope>NUCLEOTIDE SEQUENCE [LARGE SCALE GENOMIC DNA]</scope>
    <source>
        <strain evidence="10 11">DSM 27192</strain>
    </source>
</reference>
<evidence type="ECO:0000256" key="1">
    <source>
        <dbReference type="ARBA" id="ARBA00004335"/>
    </source>
</evidence>
<evidence type="ECO:0000256" key="3">
    <source>
        <dbReference type="ARBA" id="ARBA00011025"/>
    </source>
</evidence>
<proteinExistence type="inferred from homology"/>
<dbReference type="GO" id="GO:0008270">
    <property type="term" value="F:zinc ion binding"/>
    <property type="evidence" value="ECO:0007669"/>
    <property type="project" value="UniProtKB-KW"/>
</dbReference>
<comment type="subcellular location">
    <subcellularLocation>
        <location evidence="2">Cytoplasm</location>
        <location evidence="2">Perinuclear region</location>
    </subcellularLocation>
    <subcellularLocation>
        <location evidence="1">Nucleus membrane</location>
        <topology evidence="1">Peripheral membrane protein</topology>
        <orientation evidence="1">Cytoplasmic side</orientation>
    </subcellularLocation>
</comment>
<sequence>MLLRVRSPAGTARITVEPTASGEDFAIMMLDSIPKSERDEIDPNTLRLSNQPGTSGESVPFDALQGRKVGDMGFSHGDLLFLSYKTGPPASSHPTTDASSPHPHPAQPDPAHPHTHLEPPLHGTIPLPDLGNVEEPEVDVYWKSQDGKIRRKRDQVMCRHGEKGMCDYCMPLEPWDSAYIAEKQIKHLSYNAYLRKLLSSRPPSAASSSAVVIPPLTPLSLSVMQPCPTGSHPPFPAGICSTCQPSALTLSSQPFRMVDHVEFADPSIIEGLLTAWRRTGTQRIGFLVGRYDKYEEVPMGVKIVVEALWEPKQEGEVDGLTVETPWEEEPRIAEIAGWCDKGLGVMGMIYTDLTPSDEDITKLLYKRHAQSYTASSLDMLLSAAYQISHPLPTKASPTGQFSSRFVTCCLTGNAEGVVEVLAWQATEQAEAMVKAGIVEATVDPGVVRVRKPGEGEYIPEVFYSFKNEYGIQVKMPAKPTFPVEYLFVNVTHGFPVKPSPLFLSNSFPIENRPGLHDQSMELVIGQLGGILRGCDGEVTDTSTWPPRTKQEVAKWLSDWHLVAFLCMQGIFSLEEQKILARAATVHAHPKDSLAVEQLFASSGWSTLLMLVESSASIRSPPPANPPSAAFDAMGIDSPTPASRQPAPSAQAAPSGERVCPHCTFVNEGGRSDCEICGLPLDG</sequence>
<dbReference type="PANTHER" id="PTHR12710:SF0">
    <property type="entry name" value="NUCLEAR PROTEIN LOCALIZATION PROTEIN 4 HOMOLOG"/>
    <property type="match status" value="1"/>
</dbReference>
<comment type="caution">
    <text evidence="10">The sequence shown here is derived from an EMBL/GenBank/DDBJ whole genome shotgun (WGS) entry which is preliminary data.</text>
</comment>
<protein>
    <recommendedName>
        <fullName evidence="4">Nuclear protein localization protein 4</fullName>
    </recommendedName>
</protein>
<dbReference type="InterPro" id="IPR007716">
    <property type="entry name" value="NPL4_Zn-bd_put"/>
</dbReference>
<keyword evidence="6" id="KW-0863">Zinc-finger</keyword>
<dbReference type="Pfam" id="PF05020">
    <property type="entry name" value="zf-NPL4"/>
    <property type="match status" value="1"/>
</dbReference>
<keyword evidence="11" id="KW-1185">Reference proteome</keyword>
<feature type="region of interest" description="Disordered" evidence="8">
    <location>
        <begin position="616"/>
        <end position="656"/>
    </location>
</feature>
<dbReference type="GO" id="GO:0031625">
    <property type="term" value="F:ubiquitin protein ligase binding"/>
    <property type="evidence" value="ECO:0007669"/>
    <property type="project" value="TreeGrafter"/>
</dbReference>
<dbReference type="STRING" id="1890683.A0A427YP47"/>
<evidence type="ECO:0000256" key="8">
    <source>
        <dbReference type="SAM" id="MobiDB-lite"/>
    </source>
</evidence>